<dbReference type="Pfam" id="PF08860">
    <property type="entry name" value="DUF1827"/>
    <property type="match status" value="1"/>
</dbReference>
<dbReference type="RefSeq" id="WP_161869854.1">
    <property type="nucleotide sequence ID" value="NZ_JAQFAM010000001.1"/>
</dbReference>
<evidence type="ECO:0000313" key="1">
    <source>
        <dbReference type="EMBL" id="MEO1782816.1"/>
    </source>
</evidence>
<evidence type="ECO:0008006" key="3">
    <source>
        <dbReference type="Google" id="ProtNLM"/>
    </source>
</evidence>
<protein>
    <recommendedName>
        <fullName evidence="3">DUF1827 domain-containing protein</fullName>
    </recommendedName>
</protein>
<gene>
    <name evidence="1" type="ORF">BAU18_002431</name>
</gene>
<evidence type="ECO:0000313" key="2">
    <source>
        <dbReference type="Proteomes" id="UP001429357"/>
    </source>
</evidence>
<dbReference type="Gene3D" id="3.40.1720.10">
    <property type="entry name" value="Streptococcus thermophilus LMG 18311 protein like"/>
    <property type="match status" value="1"/>
</dbReference>
<comment type="caution">
    <text evidence="1">The sequence shown here is derived from an EMBL/GenBank/DDBJ whole genome shotgun (WGS) entry which is preliminary data.</text>
</comment>
<dbReference type="Proteomes" id="UP001429357">
    <property type="component" value="Unassembled WGS sequence"/>
</dbReference>
<accession>A0ABV0F6R1</accession>
<dbReference type="InterPro" id="IPR014959">
    <property type="entry name" value="DUF1827"/>
</dbReference>
<reference evidence="1" key="2">
    <citation type="submission" date="2024-02" db="EMBL/GenBank/DDBJ databases">
        <title>The Genome Sequence of Enterococcus diestrammenae JM9A.</title>
        <authorList>
            <person name="Earl A."/>
            <person name="Manson A."/>
            <person name="Gilmore M."/>
            <person name="Sanders J."/>
            <person name="Shea T."/>
            <person name="Howe W."/>
            <person name="Livny J."/>
            <person name="Cuomo C."/>
            <person name="Neafsey D."/>
            <person name="Birren B."/>
        </authorList>
    </citation>
    <scope>NUCLEOTIDE SEQUENCE</scope>
    <source>
        <strain evidence="1">JM9A</strain>
    </source>
</reference>
<dbReference type="InterPro" id="IPR038226">
    <property type="entry name" value="LMG18311-like_sf"/>
</dbReference>
<reference evidence="1" key="1">
    <citation type="submission" date="2016-06" db="EMBL/GenBank/DDBJ databases">
        <authorList>
            <person name="Van Tyne D."/>
        </authorList>
    </citation>
    <scope>NUCLEOTIDE SEQUENCE</scope>
    <source>
        <strain evidence="1">JM9A</strain>
    </source>
</reference>
<dbReference type="EMBL" id="MAEI02000001">
    <property type="protein sequence ID" value="MEO1782816.1"/>
    <property type="molecule type" value="Genomic_DNA"/>
</dbReference>
<sequence length="118" mass="13625">MKLIESPINTNLNLETVFPNVTKFLFDHSAIKFYKIYALDRIQIIYVDTYDYLGLVMIDSKKKIKKSEVDFAIHRLLKTTRDQVKVDVGVKARMEAAGIKFSAPRKDIIFVKMPVAKD</sequence>
<proteinExistence type="predicted"/>
<keyword evidence="2" id="KW-1185">Reference proteome</keyword>
<organism evidence="1 2">
    <name type="scientific">Enterococcus diestrammenae</name>
    <dbReference type="NCBI Taxonomy" id="1155073"/>
    <lineage>
        <taxon>Bacteria</taxon>
        <taxon>Bacillati</taxon>
        <taxon>Bacillota</taxon>
        <taxon>Bacilli</taxon>
        <taxon>Lactobacillales</taxon>
        <taxon>Enterococcaceae</taxon>
        <taxon>Enterococcus</taxon>
    </lineage>
</organism>
<name>A0ABV0F6R1_9ENTE</name>